<feature type="transmembrane region" description="Helical" evidence="8">
    <location>
        <begin position="104"/>
        <end position="123"/>
    </location>
</feature>
<dbReference type="EMBL" id="FNCF01000001">
    <property type="protein sequence ID" value="SDF61426.1"/>
    <property type="molecule type" value="Genomic_DNA"/>
</dbReference>
<keyword evidence="3 9" id="KW-0808">Transferase</keyword>
<organism evidence="9 10">
    <name type="scientific">Klenkia brasiliensis</name>
    <dbReference type="NCBI Taxonomy" id="333142"/>
    <lineage>
        <taxon>Bacteria</taxon>
        <taxon>Bacillati</taxon>
        <taxon>Actinomycetota</taxon>
        <taxon>Actinomycetes</taxon>
        <taxon>Geodermatophilales</taxon>
        <taxon>Geodermatophilaceae</taxon>
        <taxon>Klenkia</taxon>
    </lineage>
</organism>
<evidence type="ECO:0000313" key="9">
    <source>
        <dbReference type="EMBL" id="SDF61426.1"/>
    </source>
</evidence>
<dbReference type="OrthoDB" id="9774600at2"/>
<evidence type="ECO:0000256" key="1">
    <source>
        <dbReference type="ARBA" id="ARBA00004651"/>
    </source>
</evidence>
<dbReference type="AlphaFoldDB" id="A0A1G7MII9"/>
<keyword evidence="2" id="KW-1003">Cell membrane</keyword>
<keyword evidence="6 8" id="KW-0472">Membrane</keyword>
<dbReference type="RefSeq" id="WP_091058099.1">
    <property type="nucleotide sequence ID" value="NZ_FNCF01000001.1"/>
</dbReference>
<keyword evidence="10" id="KW-1185">Reference proteome</keyword>
<feature type="transmembrane region" description="Helical" evidence="8">
    <location>
        <begin position="180"/>
        <end position="204"/>
    </location>
</feature>
<protein>
    <submittedName>
        <fullName evidence="9">Alpha-1,2-mannosyltransferase</fullName>
    </submittedName>
</protein>
<name>A0A1G7MII9_9ACTN</name>
<dbReference type="Proteomes" id="UP000198863">
    <property type="component" value="Unassembled WGS sequence"/>
</dbReference>
<evidence type="ECO:0000256" key="2">
    <source>
        <dbReference type="ARBA" id="ARBA00022475"/>
    </source>
</evidence>
<feature type="transmembrane region" description="Helical" evidence="8">
    <location>
        <begin position="302"/>
        <end position="321"/>
    </location>
</feature>
<feature type="transmembrane region" description="Helical" evidence="8">
    <location>
        <begin position="211"/>
        <end position="232"/>
    </location>
</feature>
<feature type="transmembrane region" description="Helical" evidence="8">
    <location>
        <begin position="274"/>
        <end position="290"/>
    </location>
</feature>
<feature type="transmembrane region" description="Helical" evidence="8">
    <location>
        <begin position="373"/>
        <end position="393"/>
    </location>
</feature>
<evidence type="ECO:0000256" key="8">
    <source>
        <dbReference type="SAM" id="Phobius"/>
    </source>
</evidence>
<evidence type="ECO:0000256" key="5">
    <source>
        <dbReference type="ARBA" id="ARBA00022989"/>
    </source>
</evidence>
<dbReference type="GO" id="GO:0016758">
    <property type="term" value="F:hexosyltransferase activity"/>
    <property type="evidence" value="ECO:0007669"/>
    <property type="project" value="InterPro"/>
</dbReference>
<evidence type="ECO:0000313" key="10">
    <source>
        <dbReference type="Proteomes" id="UP000198863"/>
    </source>
</evidence>
<evidence type="ECO:0000256" key="4">
    <source>
        <dbReference type="ARBA" id="ARBA00022692"/>
    </source>
</evidence>
<gene>
    <name evidence="9" type="ORF">SAMN05660324_0656</name>
</gene>
<keyword evidence="9" id="KW-0328">Glycosyltransferase</keyword>
<dbReference type="InterPro" id="IPR018584">
    <property type="entry name" value="GT87"/>
</dbReference>
<feature type="transmembrane region" description="Helical" evidence="8">
    <location>
        <begin position="154"/>
        <end position="174"/>
    </location>
</feature>
<keyword evidence="5 8" id="KW-1133">Transmembrane helix</keyword>
<feature type="transmembrane region" description="Helical" evidence="8">
    <location>
        <begin position="129"/>
        <end position="147"/>
    </location>
</feature>
<evidence type="ECO:0000256" key="6">
    <source>
        <dbReference type="ARBA" id="ARBA00023136"/>
    </source>
</evidence>
<reference evidence="10" key="1">
    <citation type="submission" date="2016-10" db="EMBL/GenBank/DDBJ databases">
        <authorList>
            <person name="Varghese N."/>
            <person name="Submissions S."/>
        </authorList>
    </citation>
    <scope>NUCLEOTIDE SEQUENCE [LARGE SCALE GENOMIC DNA]</scope>
    <source>
        <strain evidence="10">DSM 44526</strain>
    </source>
</reference>
<comment type="subcellular location">
    <subcellularLocation>
        <location evidence="1">Cell membrane</location>
        <topology evidence="1">Multi-pass membrane protein</topology>
    </subcellularLocation>
</comment>
<dbReference type="Pfam" id="PF09594">
    <property type="entry name" value="GT87"/>
    <property type="match status" value="1"/>
</dbReference>
<proteinExistence type="inferred from homology"/>
<evidence type="ECO:0000256" key="3">
    <source>
        <dbReference type="ARBA" id="ARBA00022679"/>
    </source>
</evidence>
<feature type="transmembrane region" description="Helical" evidence="8">
    <location>
        <begin position="79"/>
        <end position="97"/>
    </location>
</feature>
<comment type="similarity">
    <text evidence="7">Belongs to the glycosyltransferase 87 family.</text>
</comment>
<accession>A0A1G7MII9</accession>
<evidence type="ECO:0000256" key="7">
    <source>
        <dbReference type="ARBA" id="ARBA00024033"/>
    </source>
</evidence>
<feature type="transmembrane region" description="Helical" evidence="8">
    <location>
        <begin position="20"/>
        <end position="39"/>
    </location>
</feature>
<dbReference type="GO" id="GO:0005886">
    <property type="term" value="C:plasma membrane"/>
    <property type="evidence" value="ECO:0007669"/>
    <property type="project" value="UniProtKB-SubCell"/>
</dbReference>
<keyword evidence="4 8" id="KW-0812">Transmembrane</keyword>
<sequence length="404" mass="42555">MTGQLSRAGTRPGRPSDRRLAGVVAASALGSLLVFTHLVQNAQHDWFDLSVYDGAVGSWRAAGTSTAQLYDYLKPGTPYGFTYPPFAALLMLPMTWVSLQTAVALNLVASVVLVAAGTAWLLQPLLRRTTWPVWAVLGTALPLVLLSEPVRQSMAFGQVNLFLAALVLADVAALRRGARWAGVGIGLAVAVKLTPGVLLLYLLVTRRHRALLVAVGTAVGATLLTLAVAPAASVRFWTQALWETDRVGKVDITDNQSLLGLLSRVHGGAAHPPHVLWAVLATAVLVTALVRGLRAFRAGDDLTGATLVGIAGGLISPISWTHHLWPLTVAGLLLVVRGGRAATRGAVAVGTVLALGVNWWANGPDAPLRGLGPITLLVENAYVWLALVLLVALPTRPRERALTG</sequence>